<feature type="region of interest" description="Disordered" evidence="1">
    <location>
        <begin position="62"/>
        <end position="144"/>
    </location>
</feature>
<protein>
    <submittedName>
        <fullName evidence="3">Uncharacterized protein</fullName>
    </submittedName>
</protein>
<keyword evidence="4" id="KW-1185">Reference proteome</keyword>
<dbReference type="RefSeq" id="WP_262601106.1">
    <property type="nucleotide sequence ID" value="NZ_CP103300.1"/>
</dbReference>
<gene>
    <name evidence="3" type="ORF">NX720_10685</name>
</gene>
<feature type="compositionally biased region" description="Basic and acidic residues" evidence="1">
    <location>
        <begin position="132"/>
        <end position="144"/>
    </location>
</feature>
<keyword evidence="2" id="KW-0732">Signal</keyword>
<sequence>MNSRILLFIISMQSLSVLAGNSAHYPYAPFAITTAYLLLKNTPQFQIKTNAITDRLHKKSSYVVTPDRKKNSRLSHPANCPNGNESASGKSKGQTNSQSCNPKKQQQTGAVTQTGINFGASSSCGVGGDDPDPPKRNQETRKRECGVGSLPLPVWQSEEDENTIVFAVKTKKLLLSGSSQESDRTTPAAQIYIDGQPVIFYIRWGEATGAIVGAKPFLVARKPEEDSPDSTPKTTINTLSGLLYNTNSLNSMLSRVFTDTHLNTTLDDAQRIRALLPRNVWEGEINYLNPVPTRFTLAIHPTVYLNNLTIESDSLVTEAEASDPEHWAHVSNWTLTVTGANGADLLSLQEITFQDQANNFLWDGYGMDGLRSGELIDHLRLNHGLEVDIRTTEMEHLPFPPGCDYCERAREKNRQIEDFWNSLQVLLNSEDCPDELYFKVVITPRPLNAEAFNSQKPPTK</sequence>
<evidence type="ECO:0000256" key="1">
    <source>
        <dbReference type="SAM" id="MobiDB-lite"/>
    </source>
</evidence>
<reference evidence="3" key="1">
    <citation type="submission" date="2022-10" db="EMBL/GenBank/DDBJ databases">
        <title>Completed Genome Sequence of two octocoral isolated bacterium, Endozoicomonas euniceicola EF212T and Endozoicomonas gorgoniicola PS125T.</title>
        <authorList>
            <person name="Chiou Y.-J."/>
            <person name="Chen Y.-H."/>
        </authorList>
    </citation>
    <scope>NUCLEOTIDE SEQUENCE</scope>
    <source>
        <strain evidence="3">EF212</strain>
    </source>
</reference>
<dbReference type="EMBL" id="CP103300">
    <property type="protein sequence ID" value="UYM18344.1"/>
    <property type="molecule type" value="Genomic_DNA"/>
</dbReference>
<feature type="signal peptide" evidence="2">
    <location>
        <begin position="1"/>
        <end position="19"/>
    </location>
</feature>
<evidence type="ECO:0000256" key="2">
    <source>
        <dbReference type="SAM" id="SignalP"/>
    </source>
</evidence>
<evidence type="ECO:0000313" key="3">
    <source>
        <dbReference type="EMBL" id="UYM18344.1"/>
    </source>
</evidence>
<dbReference type="Proteomes" id="UP001163255">
    <property type="component" value="Chromosome"/>
</dbReference>
<name>A0ABY6GZY3_9GAMM</name>
<proteinExistence type="predicted"/>
<feature type="chain" id="PRO_5047076453" evidence="2">
    <location>
        <begin position="20"/>
        <end position="460"/>
    </location>
</feature>
<feature type="compositionally biased region" description="Polar residues" evidence="1">
    <location>
        <begin position="81"/>
        <end position="124"/>
    </location>
</feature>
<accession>A0ABY6GZY3</accession>
<evidence type="ECO:0000313" key="4">
    <source>
        <dbReference type="Proteomes" id="UP001163255"/>
    </source>
</evidence>
<organism evidence="3 4">
    <name type="scientific">Endozoicomonas euniceicola</name>
    <dbReference type="NCBI Taxonomy" id="1234143"/>
    <lineage>
        <taxon>Bacteria</taxon>
        <taxon>Pseudomonadati</taxon>
        <taxon>Pseudomonadota</taxon>
        <taxon>Gammaproteobacteria</taxon>
        <taxon>Oceanospirillales</taxon>
        <taxon>Endozoicomonadaceae</taxon>
        <taxon>Endozoicomonas</taxon>
    </lineage>
</organism>